<keyword evidence="4" id="KW-0614">Plasmid</keyword>
<dbReference type="Proteomes" id="UP000298774">
    <property type="component" value="Plasmid p2"/>
</dbReference>
<dbReference type="GeneID" id="56448988"/>
<reference evidence="4 5" key="1">
    <citation type="submission" date="2018-09" db="EMBL/GenBank/DDBJ databases">
        <title>Whole genome based analysis of evolution and adaptive divergence in Indian and Brazilian strains of Azospirillum brasilense.</title>
        <authorList>
            <person name="Singh C."/>
            <person name="Tripathi A.K."/>
        </authorList>
    </citation>
    <scope>NUCLEOTIDE SEQUENCE [LARGE SCALE GENOMIC DNA]</scope>
    <source>
        <strain evidence="4 5">MTCC4038</strain>
        <plasmid evidence="4 5">p2</plasmid>
    </source>
</reference>
<evidence type="ECO:0000259" key="1">
    <source>
        <dbReference type="Pfam" id="PF21880"/>
    </source>
</evidence>
<dbReference type="RefSeq" id="WP_035680483.1">
    <property type="nucleotide sequence ID" value="NZ_CP012916.1"/>
</dbReference>
<dbReference type="Pfam" id="PF21880">
    <property type="entry name" value="DUF6916"/>
    <property type="match status" value="1"/>
</dbReference>
<dbReference type="EMBL" id="JAWXYC010000005">
    <property type="protein sequence ID" value="MDX5955661.1"/>
    <property type="molecule type" value="Genomic_DNA"/>
</dbReference>
<organism evidence="4 5">
    <name type="scientific">Azospirillum brasilense</name>
    <dbReference type="NCBI Taxonomy" id="192"/>
    <lineage>
        <taxon>Bacteria</taxon>
        <taxon>Pseudomonadati</taxon>
        <taxon>Pseudomonadota</taxon>
        <taxon>Alphaproteobacteria</taxon>
        <taxon>Rhodospirillales</taxon>
        <taxon>Azospirillaceae</taxon>
        <taxon>Azospirillum</taxon>
    </lineage>
</organism>
<name>A0A0P0EQF2_AZOBR</name>
<keyword evidence="6" id="KW-1185">Reference proteome</keyword>
<reference evidence="2 6" key="2">
    <citation type="submission" date="2023-11" db="EMBL/GenBank/DDBJ databases">
        <title>MicrobeMod: A computational toolkit for identifying prokaryotic methylation and restriction-modification with nanopore sequencing.</title>
        <authorList>
            <person name="Crits-Christoph A."/>
            <person name="Kang S.C."/>
            <person name="Lee H."/>
            <person name="Ostrov N."/>
        </authorList>
    </citation>
    <scope>NUCLEOTIDE SEQUENCE [LARGE SCALE GENOMIC DNA]</scope>
    <source>
        <strain evidence="2 6">ATCC 29145</strain>
    </source>
</reference>
<geneLocation type="plasmid" evidence="4 5">
    <name>p2</name>
</geneLocation>
<feature type="domain" description="DUF6916" evidence="1">
    <location>
        <begin position="9"/>
        <end position="95"/>
    </location>
</feature>
<evidence type="ECO:0000313" key="6">
    <source>
        <dbReference type="Proteomes" id="UP001277471"/>
    </source>
</evidence>
<dbReference type="EMBL" id="CP032341">
    <property type="protein sequence ID" value="QCO11776.1"/>
    <property type="molecule type" value="Genomic_DNA"/>
</dbReference>
<evidence type="ECO:0000313" key="3">
    <source>
        <dbReference type="EMBL" id="QCO11776.1"/>
    </source>
</evidence>
<evidence type="ECO:0000313" key="4">
    <source>
        <dbReference type="EMBL" id="QCO12336.1"/>
    </source>
</evidence>
<dbReference type="KEGG" id="abf:AMK58_22600"/>
<protein>
    <recommendedName>
        <fullName evidence="1">DUF6916 domain-containing protein</fullName>
    </recommendedName>
</protein>
<accession>A0A0P0EQF2</accession>
<evidence type="ECO:0000313" key="2">
    <source>
        <dbReference type="EMBL" id="MDX5955661.1"/>
    </source>
</evidence>
<evidence type="ECO:0000313" key="5">
    <source>
        <dbReference type="Proteomes" id="UP000298774"/>
    </source>
</evidence>
<gene>
    <name evidence="3" type="ORF">D3868_22075</name>
    <name evidence="4" type="ORF">D3868_25340</name>
    <name evidence="2" type="ORF">SIM66_31305</name>
</gene>
<dbReference type="Proteomes" id="UP001277471">
    <property type="component" value="Unassembled WGS sequence"/>
</dbReference>
<proteinExistence type="predicted"/>
<dbReference type="InterPro" id="IPR054209">
    <property type="entry name" value="DUF6916"/>
</dbReference>
<sequence length="106" mass="12115">MTIDIASISHEMFAPHLGQTFRFVAPEDGSVITEVELTKLTPRPECTPRWAKRTSFSALFETYGTSHLWNGYFQIDHPTMGLLGPFYIVRIIPRDPERGCFELVLN</sequence>
<dbReference type="AlphaFoldDB" id="A0A0P0EQF2"/>
<dbReference type="EMBL" id="CP032341">
    <property type="protein sequence ID" value="QCO12336.1"/>
    <property type="molecule type" value="Genomic_DNA"/>
</dbReference>